<sequence>MARVRTFNKRGVPGKGTPKKGKVQVGSKPGKGFKKPFGKGGKVFRTPKKGFAAKPVTVSDFSGLIFMCNAETKKDCFKYHVFGFPEAKMDVVQKAKKGMKLFLFDIDQKVLHGIYKASSNGGANLVPEAFQGSEREFPAQIRFRIFKDCAPVDENTFKPVIKENYFGRNKFRCELSYEQVGKLMQLFRPLDASGLPRPKRVRGADYGANPKGGELSEFGPRKGRGLTGIRRQPAAERDQFLPNFYAATSQAAYPSGQLLANPEADALYLQKLDALDRRAYALDPVVDGLRLGSRTEILPRRLPDSILLEERSLLPPKGDYFYRDPYGDIPYRREILYGARDTGRSLRGELLTRPLSTLPLGYR</sequence>
<dbReference type="SMART" id="SM00767">
    <property type="entry name" value="DCD"/>
    <property type="match status" value="1"/>
</dbReference>
<reference evidence="3" key="1">
    <citation type="submission" date="2021-08" db="EMBL/GenBank/DDBJ databases">
        <title>WGS assembly of Ceratopteris richardii.</title>
        <authorList>
            <person name="Marchant D.B."/>
            <person name="Chen G."/>
            <person name="Jenkins J."/>
            <person name="Shu S."/>
            <person name="Leebens-Mack J."/>
            <person name="Grimwood J."/>
            <person name="Schmutz J."/>
            <person name="Soltis P."/>
            <person name="Soltis D."/>
            <person name="Chen Z.-H."/>
        </authorList>
    </citation>
    <scope>NUCLEOTIDE SEQUENCE</scope>
    <source>
        <strain evidence="3">Whitten #5841</strain>
        <tissue evidence="3">Leaf</tissue>
    </source>
</reference>
<accession>A0A8T2SK84</accession>
<feature type="domain" description="DCD" evidence="2">
    <location>
        <begin position="59"/>
        <end position="189"/>
    </location>
</feature>
<dbReference type="PANTHER" id="PTHR46444:SF19">
    <property type="entry name" value="OS02G0745600 PROTEIN"/>
    <property type="match status" value="1"/>
</dbReference>
<protein>
    <recommendedName>
        <fullName evidence="2">DCD domain-containing protein</fullName>
    </recommendedName>
</protein>
<comment type="caution">
    <text evidence="3">The sequence shown here is derived from an EMBL/GenBank/DDBJ whole genome shotgun (WGS) entry which is preliminary data.</text>
</comment>
<dbReference type="EMBL" id="CM035424">
    <property type="protein sequence ID" value="KAH7352407.1"/>
    <property type="molecule type" value="Genomic_DNA"/>
</dbReference>
<dbReference type="Pfam" id="PF10539">
    <property type="entry name" value="Dev_Cell_Death"/>
    <property type="match status" value="1"/>
</dbReference>
<dbReference type="EMBL" id="CM035424">
    <property type="protein sequence ID" value="KAH7352411.1"/>
    <property type="molecule type" value="Genomic_DNA"/>
</dbReference>
<dbReference type="PROSITE" id="PS51222">
    <property type="entry name" value="DCD"/>
    <property type="match status" value="1"/>
</dbReference>
<evidence type="ECO:0000259" key="2">
    <source>
        <dbReference type="PROSITE" id="PS51222"/>
    </source>
</evidence>
<evidence type="ECO:0000313" key="4">
    <source>
        <dbReference type="Proteomes" id="UP000825935"/>
    </source>
</evidence>
<dbReference type="AlphaFoldDB" id="A0A8T2SK84"/>
<feature type="region of interest" description="Disordered" evidence="1">
    <location>
        <begin position="1"/>
        <end position="41"/>
    </location>
</feature>
<organism evidence="3 4">
    <name type="scientific">Ceratopteris richardii</name>
    <name type="common">Triangle waterfern</name>
    <dbReference type="NCBI Taxonomy" id="49495"/>
    <lineage>
        <taxon>Eukaryota</taxon>
        <taxon>Viridiplantae</taxon>
        <taxon>Streptophyta</taxon>
        <taxon>Embryophyta</taxon>
        <taxon>Tracheophyta</taxon>
        <taxon>Polypodiopsida</taxon>
        <taxon>Polypodiidae</taxon>
        <taxon>Polypodiales</taxon>
        <taxon>Pteridineae</taxon>
        <taxon>Pteridaceae</taxon>
        <taxon>Parkerioideae</taxon>
        <taxon>Ceratopteris</taxon>
    </lineage>
</organism>
<dbReference type="EMBL" id="CM035424">
    <property type="protein sequence ID" value="KAH7352408.1"/>
    <property type="molecule type" value="Genomic_DNA"/>
</dbReference>
<dbReference type="EMBL" id="CM035424">
    <property type="protein sequence ID" value="KAH7352410.1"/>
    <property type="molecule type" value="Genomic_DNA"/>
</dbReference>
<dbReference type="Proteomes" id="UP000825935">
    <property type="component" value="Chromosome 19"/>
</dbReference>
<feature type="region of interest" description="Disordered" evidence="1">
    <location>
        <begin position="201"/>
        <end position="227"/>
    </location>
</feature>
<dbReference type="EMBL" id="CM035424">
    <property type="protein sequence ID" value="KAH7352409.1"/>
    <property type="molecule type" value="Genomic_DNA"/>
</dbReference>
<proteinExistence type="predicted"/>
<keyword evidence="4" id="KW-1185">Reference proteome</keyword>
<dbReference type="InterPro" id="IPR013989">
    <property type="entry name" value="Dev_and_cell_death_domain"/>
</dbReference>
<dbReference type="OrthoDB" id="1920894at2759"/>
<gene>
    <name evidence="3" type="ORF">KP509_19G043400</name>
</gene>
<evidence type="ECO:0000256" key="1">
    <source>
        <dbReference type="SAM" id="MobiDB-lite"/>
    </source>
</evidence>
<evidence type="ECO:0000313" key="3">
    <source>
        <dbReference type="EMBL" id="KAH7352410.1"/>
    </source>
</evidence>
<dbReference type="PANTHER" id="PTHR46444">
    <property type="entry name" value="DCD (DEVELOPMENT AND CELL DEATH) DOMAIN PROTEIN-RELATED"/>
    <property type="match status" value="1"/>
</dbReference>
<name>A0A8T2SK84_CERRI</name>